<comment type="similarity">
    <text evidence="1 6">Belongs to the methyltransferase superfamily. PrmA family.</text>
</comment>
<evidence type="ECO:0000256" key="1">
    <source>
        <dbReference type="ARBA" id="ARBA00009741"/>
    </source>
</evidence>
<dbReference type="InterPro" id="IPR004498">
    <property type="entry name" value="Ribosomal_PrmA_MeTrfase"/>
</dbReference>
<dbReference type="InterPro" id="IPR050078">
    <property type="entry name" value="Ribosomal_L11_MeTrfase_PrmA"/>
</dbReference>
<keyword evidence="8" id="KW-1185">Reference proteome</keyword>
<evidence type="ECO:0000256" key="5">
    <source>
        <dbReference type="ARBA" id="ARBA00022691"/>
    </source>
</evidence>
<organism evidence="7 8">
    <name type="scientific">Dinoroseobacter shibae (strain DSM 16493 / NCIMB 14021 / DFL 12)</name>
    <dbReference type="NCBI Taxonomy" id="398580"/>
    <lineage>
        <taxon>Bacteria</taxon>
        <taxon>Pseudomonadati</taxon>
        <taxon>Pseudomonadota</taxon>
        <taxon>Alphaproteobacteria</taxon>
        <taxon>Rhodobacterales</taxon>
        <taxon>Roseobacteraceae</taxon>
        <taxon>Dinoroseobacter</taxon>
    </lineage>
</organism>
<dbReference type="Pfam" id="PF06325">
    <property type="entry name" value="PrmA"/>
    <property type="match status" value="1"/>
</dbReference>
<dbReference type="PANTHER" id="PTHR43648:SF1">
    <property type="entry name" value="ELECTRON TRANSFER FLAVOPROTEIN BETA SUBUNIT LYSINE METHYLTRANSFERASE"/>
    <property type="match status" value="1"/>
</dbReference>
<comment type="catalytic activity">
    <reaction evidence="6">
        <text>L-lysyl-[protein] + 3 S-adenosyl-L-methionine = N(6),N(6),N(6)-trimethyl-L-lysyl-[protein] + 3 S-adenosyl-L-homocysteine + 3 H(+)</text>
        <dbReference type="Rhea" id="RHEA:54192"/>
        <dbReference type="Rhea" id="RHEA-COMP:9752"/>
        <dbReference type="Rhea" id="RHEA-COMP:13826"/>
        <dbReference type="ChEBI" id="CHEBI:15378"/>
        <dbReference type="ChEBI" id="CHEBI:29969"/>
        <dbReference type="ChEBI" id="CHEBI:57856"/>
        <dbReference type="ChEBI" id="CHEBI:59789"/>
        <dbReference type="ChEBI" id="CHEBI:61961"/>
    </reaction>
</comment>
<keyword evidence="5 6" id="KW-0949">S-adenosyl-L-methionine</keyword>
<feature type="binding site" evidence="6">
    <location>
        <position position="225"/>
    </location>
    <ligand>
        <name>S-adenosyl-L-methionine</name>
        <dbReference type="ChEBI" id="CHEBI:59789"/>
    </ligand>
</feature>
<evidence type="ECO:0000256" key="2">
    <source>
        <dbReference type="ARBA" id="ARBA00022490"/>
    </source>
</evidence>
<gene>
    <name evidence="6 7" type="primary">prmA</name>
    <name evidence="7" type="ordered locus">Dshi_1100</name>
</gene>
<dbReference type="SUPFAM" id="SSF53335">
    <property type="entry name" value="S-adenosyl-L-methionine-dependent methyltransferases"/>
    <property type="match status" value="1"/>
</dbReference>
<evidence type="ECO:0000313" key="8">
    <source>
        <dbReference type="Proteomes" id="UP000006833"/>
    </source>
</evidence>
<dbReference type="PANTHER" id="PTHR43648">
    <property type="entry name" value="ELECTRON TRANSFER FLAVOPROTEIN BETA SUBUNIT LYSINE METHYLTRANSFERASE"/>
    <property type="match status" value="1"/>
</dbReference>
<comment type="subcellular location">
    <subcellularLocation>
        <location evidence="6">Cytoplasm</location>
    </subcellularLocation>
</comment>
<comment type="function">
    <text evidence="6">Methylates ribosomal protein L11.</text>
</comment>
<dbReference type="HAMAP" id="MF_00735">
    <property type="entry name" value="Methyltr_PrmA"/>
    <property type="match status" value="1"/>
</dbReference>
<accession>A8LHP5</accession>
<evidence type="ECO:0000256" key="6">
    <source>
        <dbReference type="HAMAP-Rule" id="MF_00735"/>
    </source>
</evidence>
<protein>
    <recommendedName>
        <fullName evidence="6">Ribosomal protein L11 methyltransferase</fullName>
        <shortName evidence="6">L11 Mtase</shortName>
        <ecNumber evidence="6">2.1.1.-</ecNumber>
    </recommendedName>
</protein>
<dbReference type="OrthoDB" id="9785995at2"/>
<dbReference type="Gene3D" id="3.40.50.150">
    <property type="entry name" value="Vaccinia Virus protein VP39"/>
    <property type="match status" value="1"/>
</dbReference>
<reference evidence="8" key="1">
    <citation type="journal article" date="2010" name="ISME J.">
        <title>The complete genome sequence of the algal symbiont Dinoroseobacter shibae: a hitchhiker's guide to life in the sea.</title>
        <authorList>
            <person name="Wagner-Dobler I."/>
            <person name="Ballhausen B."/>
            <person name="Berger M."/>
            <person name="Brinkhoff T."/>
            <person name="Buchholz I."/>
            <person name="Bunk B."/>
            <person name="Cypionka H."/>
            <person name="Daniel R."/>
            <person name="Drepper T."/>
            <person name="Gerdts G."/>
            <person name="Hahnke S."/>
            <person name="Han C."/>
            <person name="Jahn D."/>
            <person name="Kalhoefer D."/>
            <person name="Kiss H."/>
            <person name="Klenk H.P."/>
            <person name="Kyrpides N."/>
            <person name="Liebl W."/>
            <person name="Liesegang H."/>
            <person name="Meincke L."/>
            <person name="Pati A."/>
            <person name="Petersen J."/>
            <person name="Piekarski T."/>
            <person name="Pommerenke C."/>
            <person name="Pradella S."/>
            <person name="Pukall R."/>
            <person name="Rabus R."/>
            <person name="Stackebrandt E."/>
            <person name="Thole S."/>
            <person name="Thompson L."/>
            <person name="Tielen P."/>
            <person name="Tomasch J."/>
            <person name="von Jan M."/>
            <person name="Wanphrut N."/>
            <person name="Wichels A."/>
            <person name="Zech H."/>
            <person name="Simon M."/>
        </authorList>
    </citation>
    <scope>NUCLEOTIDE SEQUENCE [LARGE SCALE GENOMIC DNA]</scope>
    <source>
        <strain evidence="8">DSM 16493 / NCIMB 14021 / DFL 12</strain>
    </source>
</reference>
<name>A8LHP5_DINSH</name>
<dbReference type="KEGG" id="dsh:Dshi_1100"/>
<dbReference type="EMBL" id="CP000830">
    <property type="protein sequence ID" value="ABV92842.1"/>
    <property type="molecule type" value="Genomic_DNA"/>
</dbReference>
<evidence type="ECO:0000313" key="7">
    <source>
        <dbReference type="EMBL" id="ABV92842.1"/>
    </source>
</evidence>
<keyword evidence="2 6" id="KW-0963">Cytoplasm</keyword>
<dbReference type="NCBIfam" id="NF001784">
    <property type="entry name" value="PRK00517.2-1"/>
    <property type="match status" value="1"/>
</dbReference>
<dbReference type="InterPro" id="IPR029063">
    <property type="entry name" value="SAM-dependent_MTases_sf"/>
</dbReference>
<keyword evidence="4 6" id="KW-0808">Transferase</keyword>
<dbReference type="AlphaFoldDB" id="A8LHP5"/>
<sequence>MPTYTAYTTLPGKAPAEELGAALETLTPVPTGVGVFEIEDGSGLWEVGAYFIEAPDETALALLAAAFDAKPFSVSELPETDWVAKVKRELAPVTAGRFFLYGSHDADKVLPDAVPLLIEAAMAFGTGHHGTTQGCLRAFDALLSAGQAQGPVLDVGCGTAVLAMAAARVFDTTVVASDIDPVAVDVAEANLAANGMAGQVICVEATGLDHPEIAGAGPFGVIFANILKGPLIDLAPAITAALAPQGHVILSGLLNEQASEVINAYADAGLSLVARDEIGEWTTLTLKMP</sequence>
<dbReference type="GO" id="GO:0032259">
    <property type="term" value="P:methylation"/>
    <property type="evidence" value="ECO:0007669"/>
    <property type="project" value="UniProtKB-KW"/>
</dbReference>
<dbReference type="eggNOG" id="COG2264">
    <property type="taxonomic scope" value="Bacteria"/>
</dbReference>
<proteinExistence type="inferred from homology"/>
<dbReference type="STRING" id="398580.Dshi_1100"/>
<evidence type="ECO:0000256" key="4">
    <source>
        <dbReference type="ARBA" id="ARBA00022679"/>
    </source>
</evidence>
<feature type="binding site" evidence="6">
    <location>
        <position position="178"/>
    </location>
    <ligand>
        <name>S-adenosyl-L-methionine</name>
        <dbReference type="ChEBI" id="CHEBI:59789"/>
    </ligand>
</feature>
<dbReference type="GO" id="GO:0016279">
    <property type="term" value="F:protein-lysine N-methyltransferase activity"/>
    <property type="evidence" value="ECO:0007669"/>
    <property type="project" value="RHEA"/>
</dbReference>
<dbReference type="GO" id="GO:0005737">
    <property type="term" value="C:cytoplasm"/>
    <property type="evidence" value="ECO:0007669"/>
    <property type="project" value="UniProtKB-SubCell"/>
</dbReference>
<evidence type="ECO:0000256" key="3">
    <source>
        <dbReference type="ARBA" id="ARBA00022603"/>
    </source>
</evidence>
<dbReference type="RefSeq" id="WP_012177773.1">
    <property type="nucleotide sequence ID" value="NC_009952.1"/>
</dbReference>
<dbReference type="HOGENOM" id="CLU_049382_3_0_5"/>
<feature type="binding site" evidence="6">
    <location>
        <position position="132"/>
    </location>
    <ligand>
        <name>S-adenosyl-L-methionine</name>
        <dbReference type="ChEBI" id="CHEBI:59789"/>
    </ligand>
</feature>
<dbReference type="EC" id="2.1.1.-" evidence="6"/>
<dbReference type="CDD" id="cd02440">
    <property type="entry name" value="AdoMet_MTases"/>
    <property type="match status" value="1"/>
</dbReference>
<keyword evidence="3 6" id="KW-0489">Methyltransferase</keyword>
<dbReference type="Proteomes" id="UP000006833">
    <property type="component" value="Chromosome"/>
</dbReference>
<feature type="binding site" evidence="6">
    <location>
        <position position="156"/>
    </location>
    <ligand>
        <name>S-adenosyl-L-methionine</name>
        <dbReference type="ChEBI" id="CHEBI:59789"/>
    </ligand>
</feature>